<proteinExistence type="inferred from homology"/>
<dbReference type="InterPro" id="IPR004839">
    <property type="entry name" value="Aminotransferase_I/II_large"/>
</dbReference>
<name>A0A143YHG1_9LACT</name>
<dbReference type="EMBL" id="FJNE01000003">
    <property type="protein sequence ID" value="CZQ88458.1"/>
    <property type="molecule type" value="Genomic_DNA"/>
</dbReference>
<dbReference type="RefSeq" id="WP_179193086.1">
    <property type="nucleotide sequence ID" value="NZ_FJNE01000003.1"/>
</dbReference>
<dbReference type="InterPro" id="IPR051798">
    <property type="entry name" value="Class-II_PLP-Dep_Aminotrans"/>
</dbReference>
<organism evidence="7 8">
    <name type="scientific">Trichococcus palustris</name>
    <dbReference type="NCBI Taxonomy" id="140314"/>
    <lineage>
        <taxon>Bacteria</taxon>
        <taxon>Bacillati</taxon>
        <taxon>Bacillota</taxon>
        <taxon>Bacilli</taxon>
        <taxon>Lactobacillales</taxon>
        <taxon>Carnobacteriaceae</taxon>
        <taxon>Trichococcus</taxon>
    </lineage>
</organism>
<dbReference type="GO" id="GO:0047804">
    <property type="term" value="F:cysteine-S-conjugate beta-lyase activity"/>
    <property type="evidence" value="ECO:0007669"/>
    <property type="project" value="UniProtKB-EC"/>
</dbReference>
<evidence type="ECO:0000313" key="8">
    <source>
        <dbReference type="Proteomes" id="UP000242754"/>
    </source>
</evidence>
<reference evidence="7 8" key="1">
    <citation type="submission" date="2016-02" db="EMBL/GenBank/DDBJ databases">
        <authorList>
            <person name="Wen L."/>
            <person name="He K."/>
            <person name="Yang H."/>
        </authorList>
    </citation>
    <scope>NUCLEOTIDE SEQUENCE [LARGE SCALE GENOMIC DNA]</scope>
    <source>
        <strain evidence="7">Trichococcus palustris</strain>
    </source>
</reference>
<comment type="similarity">
    <text evidence="5">Belongs to the class-II pyridoxal-phosphate-dependent aminotransferase family. MalY/PatB cystathionine beta-lyase subfamily.</text>
</comment>
<keyword evidence="3" id="KW-0663">Pyridoxal phosphate</keyword>
<dbReference type="PANTHER" id="PTHR43525:SF1">
    <property type="entry name" value="PROTEIN MALY"/>
    <property type="match status" value="1"/>
</dbReference>
<dbReference type="PANTHER" id="PTHR43525">
    <property type="entry name" value="PROTEIN MALY"/>
    <property type="match status" value="1"/>
</dbReference>
<gene>
    <name evidence="7" type="ORF">Tpal_993</name>
</gene>
<dbReference type="CDD" id="cd00609">
    <property type="entry name" value="AAT_like"/>
    <property type="match status" value="1"/>
</dbReference>
<dbReference type="Pfam" id="PF00155">
    <property type="entry name" value="Aminotran_1_2"/>
    <property type="match status" value="1"/>
</dbReference>
<keyword evidence="8" id="KW-1185">Reference proteome</keyword>
<dbReference type="InterPro" id="IPR015424">
    <property type="entry name" value="PyrdxlP-dep_Trfase"/>
</dbReference>
<dbReference type="Proteomes" id="UP000242754">
    <property type="component" value="Unassembled WGS sequence"/>
</dbReference>
<dbReference type="GO" id="GO:0030170">
    <property type="term" value="F:pyridoxal phosphate binding"/>
    <property type="evidence" value="ECO:0007669"/>
    <property type="project" value="InterPro"/>
</dbReference>
<evidence type="ECO:0000256" key="4">
    <source>
        <dbReference type="ARBA" id="ARBA00023239"/>
    </source>
</evidence>
<dbReference type="AlphaFoldDB" id="A0A143YHG1"/>
<dbReference type="GO" id="GO:0008483">
    <property type="term" value="F:transaminase activity"/>
    <property type="evidence" value="ECO:0007669"/>
    <property type="project" value="UniProtKB-KW"/>
</dbReference>
<keyword evidence="4" id="KW-0456">Lyase</keyword>
<evidence type="ECO:0000313" key="7">
    <source>
        <dbReference type="EMBL" id="CZQ88458.1"/>
    </source>
</evidence>
<dbReference type="STRING" id="140314.SAMN04488076_1227"/>
<evidence type="ECO:0000256" key="5">
    <source>
        <dbReference type="ARBA" id="ARBA00037974"/>
    </source>
</evidence>
<dbReference type="Gene3D" id="3.90.1150.10">
    <property type="entry name" value="Aspartate Aminotransferase, domain 1"/>
    <property type="match status" value="1"/>
</dbReference>
<feature type="domain" description="Aminotransferase class I/classII large" evidence="6">
    <location>
        <begin position="56"/>
        <end position="381"/>
    </location>
</feature>
<evidence type="ECO:0000256" key="1">
    <source>
        <dbReference type="ARBA" id="ARBA00001933"/>
    </source>
</evidence>
<evidence type="ECO:0000256" key="2">
    <source>
        <dbReference type="ARBA" id="ARBA00012224"/>
    </source>
</evidence>
<accession>A0A143YHG1</accession>
<keyword evidence="7" id="KW-0032">Aminotransferase</keyword>
<sequence>MILTIFDELLDRRNNGSKKWNKAYIQHRFQTDREDIYPLFIADTDFRQADAVQEAFNAFVAGGDFGYFDAPAAFYENIQSWYRDKLDTPIEKEWIIPANGTIASIHSAAHLVSQNRPILMFTPVYGVFKDVAAHFGGIVTLPLINNEACYKIDFESLEKLLADGEIKTLLFCNPHNPSGRIWSNGELAALVQLCKRYGVTILSDEIHGELNLSPKKFVSLIALMDEYANIIVCSSPNKTFNLSGLTASYVIIRDGKLRKAFQQELDRFHITINRAGMQFISSAYQYGKDWHTQLLGYLKENMQLLEEQLEGLELHWMRPDAGYLVWLRLDKVSDVDRFVVALAQETGVLIETGSRFVADFENYVRLNIATSSSLLSEALSRFRLFYENYREDD</sequence>
<comment type="cofactor">
    <cofactor evidence="1">
        <name>pyridoxal 5'-phosphate</name>
        <dbReference type="ChEBI" id="CHEBI:597326"/>
    </cofactor>
</comment>
<keyword evidence="7" id="KW-0808">Transferase</keyword>
<evidence type="ECO:0000256" key="3">
    <source>
        <dbReference type="ARBA" id="ARBA00022898"/>
    </source>
</evidence>
<dbReference type="InterPro" id="IPR015422">
    <property type="entry name" value="PyrdxlP-dep_Trfase_small"/>
</dbReference>
<dbReference type="InterPro" id="IPR015421">
    <property type="entry name" value="PyrdxlP-dep_Trfase_major"/>
</dbReference>
<dbReference type="EC" id="4.4.1.13" evidence="2"/>
<dbReference type="Gene3D" id="3.40.640.10">
    <property type="entry name" value="Type I PLP-dependent aspartate aminotransferase-like (Major domain)"/>
    <property type="match status" value="1"/>
</dbReference>
<evidence type="ECO:0000259" key="6">
    <source>
        <dbReference type="Pfam" id="PF00155"/>
    </source>
</evidence>
<dbReference type="SUPFAM" id="SSF53383">
    <property type="entry name" value="PLP-dependent transferases"/>
    <property type="match status" value="1"/>
</dbReference>
<protein>
    <recommendedName>
        <fullName evidence="2">cysteine-S-conjugate beta-lyase</fullName>
        <ecNumber evidence="2">4.4.1.13</ecNumber>
    </recommendedName>
</protein>